<proteinExistence type="predicted"/>
<dbReference type="EMBL" id="CAXKWB010021584">
    <property type="protein sequence ID" value="CAL4123282.1"/>
    <property type="molecule type" value="Genomic_DNA"/>
</dbReference>
<dbReference type="AlphaFoldDB" id="A0AAV2RFS5"/>
<keyword evidence="3" id="KW-1185">Reference proteome</keyword>
<gene>
    <name evidence="2" type="ORF">MNOR_LOCUS23948</name>
</gene>
<organism evidence="2 3">
    <name type="scientific">Meganyctiphanes norvegica</name>
    <name type="common">Northern krill</name>
    <name type="synonym">Thysanopoda norvegica</name>
    <dbReference type="NCBI Taxonomy" id="48144"/>
    <lineage>
        <taxon>Eukaryota</taxon>
        <taxon>Metazoa</taxon>
        <taxon>Ecdysozoa</taxon>
        <taxon>Arthropoda</taxon>
        <taxon>Crustacea</taxon>
        <taxon>Multicrustacea</taxon>
        <taxon>Malacostraca</taxon>
        <taxon>Eumalacostraca</taxon>
        <taxon>Eucarida</taxon>
        <taxon>Euphausiacea</taxon>
        <taxon>Euphausiidae</taxon>
        <taxon>Meganyctiphanes</taxon>
    </lineage>
</organism>
<comment type="caution">
    <text evidence="2">The sequence shown here is derived from an EMBL/GenBank/DDBJ whole genome shotgun (WGS) entry which is preliminary data.</text>
</comment>
<evidence type="ECO:0000256" key="1">
    <source>
        <dbReference type="SAM" id="MobiDB-lite"/>
    </source>
</evidence>
<evidence type="ECO:0000313" key="2">
    <source>
        <dbReference type="EMBL" id="CAL4123282.1"/>
    </source>
</evidence>
<feature type="compositionally biased region" description="Polar residues" evidence="1">
    <location>
        <begin position="197"/>
        <end position="219"/>
    </location>
</feature>
<feature type="region of interest" description="Disordered" evidence="1">
    <location>
        <begin position="90"/>
        <end position="109"/>
    </location>
</feature>
<name>A0AAV2RFS5_MEGNR</name>
<evidence type="ECO:0000313" key="3">
    <source>
        <dbReference type="Proteomes" id="UP001497623"/>
    </source>
</evidence>
<protein>
    <submittedName>
        <fullName evidence="2">Uncharacterized protein</fullName>
    </submittedName>
</protein>
<feature type="compositionally biased region" description="Basic and acidic residues" evidence="1">
    <location>
        <begin position="164"/>
        <end position="183"/>
    </location>
</feature>
<feature type="region of interest" description="Disordered" evidence="1">
    <location>
        <begin position="61"/>
        <end position="85"/>
    </location>
</feature>
<reference evidence="2 3" key="1">
    <citation type="submission" date="2024-05" db="EMBL/GenBank/DDBJ databases">
        <authorList>
            <person name="Wallberg A."/>
        </authorList>
    </citation>
    <scope>NUCLEOTIDE SEQUENCE [LARGE SCALE GENOMIC DNA]</scope>
</reference>
<accession>A0AAV2RFS5</accession>
<feature type="region of interest" description="Disordered" evidence="1">
    <location>
        <begin position="114"/>
        <end position="138"/>
    </location>
</feature>
<feature type="region of interest" description="Disordered" evidence="1">
    <location>
        <begin position="164"/>
        <end position="219"/>
    </location>
</feature>
<dbReference type="Proteomes" id="UP001497623">
    <property type="component" value="Unassembled WGS sequence"/>
</dbReference>
<sequence>MEERPPLIRIRCEGSEEDLLRVEDDYLSSGGEEVAATTLDNPLRDLQECFEPFLNSPIIQGKRHSAPDVTHAGGGAFPPPKTWLSPLALPSGATTPTGGGSTRERHSLPQLLRSPPQEKRLSAPLLLHPGGSRRGSLANMGVEDLDRQEYRKWRCLNRRRVSEAGRFDSPFERRLSETRHDSGGSESSNLLRMRSFLGQSAPSLSNSLVKKMSQQQHEN</sequence>